<reference evidence="2 3" key="1">
    <citation type="submission" date="2023-07" db="EMBL/GenBank/DDBJ databases">
        <title>Sequencing the genomes of 1000 actinobacteria strains.</title>
        <authorList>
            <person name="Klenk H.-P."/>
        </authorList>
    </citation>
    <scope>NUCLEOTIDE SEQUENCE [LARGE SCALE GENOMIC DNA]</scope>
    <source>
        <strain evidence="2 3">DSM 44709</strain>
    </source>
</reference>
<gene>
    <name evidence="2" type="ORF">J2S42_006097</name>
</gene>
<organism evidence="2 3">
    <name type="scientific">Catenuloplanes indicus</name>
    <dbReference type="NCBI Taxonomy" id="137267"/>
    <lineage>
        <taxon>Bacteria</taxon>
        <taxon>Bacillati</taxon>
        <taxon>Actinomycetota</taxon>
        <taxon>Actinomycetes</taxon>
        <taxon>Micromonosporales</taxon>
        <taxon>Micromonosporaceae</taxon>
        <taxon>Catenuloplanes</taxon>
    </lineage>
</organism>
<name>A0AAE3W415_9ACTN</name>
<keyword evidence="3" id="KW-1185">Reference proteome</keyword>
<feature type="compositionally biased region" description="Basic and acidic residues" evidence="1">
    <location>
        <begin position="1"/>
        <end position="15"/>
    </location>
</feature>
<feature type="region of interest" description="Disordered" evidence="1">
    <location>
        <begin position="1"/>
        <end position="55"/>
    </location>
</feature>
<protein>
    <submittedName>
        <fullName evidence="2">Uncharacterized protein</fullName>
    </submittedName>
</protein>
<dbReference type="RefSeq" id="WP_307244651.1">
    <property type="nucleotide sequence ID" value="NZ_JAUSUZ010000001.1"/>
</dbReference>
<dbReference type="AlphaFoldDB" id="A0AAE3W415"/>
<evidence type="ECO:0000313" key="3">
    <source>
        <dbReference type="Proteomes" id="UP001240236"/>
    </source>
</evidence>
<comment type="caution">
    <text evidence="2">The sequence shown here is derived from an EMBL/GenBank/DDBJ whole genome shotgun (WGS) entry which is preliminary data.</text>
</comment>
<evidence type="ECO:0000256" key="1">
    <source>
        <dbReference type="SAM" id="MobiDB-lite"/>
    </source>
</evidence>
<proteinExistence type="predicted"/>
<dbReference type="Proteomes" id="UP001240236">
    <property type="component" value="Unassembled WGS sequence"/>
</dbReference>
<evidence type="ECO:0000313" key="2">
    <source>
        <dbReference type="EMBL" id="MDQ0369428.1"/>
    </source>
</evidence>
<dbReference type="EMBL" id="JAUSUZ010000001">
    <property type="protein sequence ID" value="MDQ0369428.1"/>
    <property type="molecule type" value="Genomic_DNA"/>
</dbReference>
<sequence>MRDAHGRRGANERRGTGGASSSIGVAADGVHGSYSSPLKGVTALTSASRKNTHSL</sequence>
<accession>A0AAE3W415</accession>